<gene>
    <name evidence="4" type="ORF">PL707_08515</name>
</gene>
<dbReference type="EMBL" id="JAQKGX010000004">
    <property type="protein sequence ID" value="MDB1162303.1"/>
    <property type="molecule type" value="Genomic_DNA"/>
</dbReference>
<dbReference type="InterPro" id="IPR042229">
    <property type="entry name" value="Listeria/Bacterioides_rpt_sf"/>
</dbReference>
<proteinExistence type="predicted"/>
<organism evidence="4 5">
    <name type="scientific">Bifidobacterium catenulatum</name>
    <dbReference type="NCBI Taxonomy" id="1686"/>
    <lineage>
        <taxon>Bacteria</taxon>
        <taxon>Bacillati</taxon>
        <taxon>Actinomycetota</taxon>
        <taxon>Actinomycetes</taxon>
        <taxon>Bifidobacteriales</taxon>
        <taxon>Bifidobacteriaceae</taxon>
        <taxon>Bifidobacterium</taxon>
    </lineage>
</organism>
<dbReference type="Gene3D" id="2.60.40.4270">
    <property type="entry name" value="Listeria-Bacteroides repeat domain"/>
    <property type="match status" value="1"/>
</dbReference>
<comment type="caution">
    <text evidence="4">The sequence shown here is derived from an EMBL/GenBank/DDBJ whole genome shotgun (WGS) entry which is preliminary data.</text>
</comment>
<evidence type="ECO:0000256" key="1">
    <source>
        <dbReference type="ARBA" id="ARBA00004196"/>
    </source>
</evidence>
<protein>
    <submittedName>
        <fullName evidence="4">InlB B-repeat-containing protein</fullName>
    </submittedName>
</protein>
<keyword evidence="2" id="KW-0472">Membrane</keyword>
<feature type="transmembrane region" description="Helical" evidence="2">
    <location>
        <begin position="706"/>
        <end position="725"/>
    </location>
</feature>
<dbReference type="RefSeq" id="WP_195223787.1">
    <property type="nucleotide sequence ID" value="NZ_JADMXZ010000003.1"/>
</dbReference>
<evidence type="ECO:0000256" key="2">
    <source>
        <dbReference type="SAM" id="Phobius"/>
    </source>
</evidence>
<feature type="signal peptide" evidence="3">
    <location>
        <begin position="1"/>
        <end position="22"/>
    </location>
</feature>
<evidence type="ECO:0000313" key="5">
    <source>
        <dbReference type="Proteomes" id="UP001211105"/>
    </source>
</evidence>
<keyword evidence="2" id="KW-1133">Transmembrane helix</keyword>
<dbReference type="AlphaFoldDB" id="A0AAW6A1R8"/>
<feature type="chain" id="PRO_5043913497" evidence="3">
    <location>
        <begin position="23"/>
        <end position="734"/>
    </location>
</feature>
<evidence type="ECO:0000313" key="4">
    <source>
        <dbReference type="EMBL" id="MDB1162303.1"/>
    </source>
</evidence>
<name>A0AAW6A1R8_9BIFI</name>
<dbReference type="GO" id="GO:0030313">
    <property type="term" value="C:cell envelope"/>
    <property type="evidence" value="ECO:0007669"/>
    <property type="project" value="UniProtKB-SubCell"/>
</dbReference>
<keyword evidence="3" id="KW-0732">Signal</keyword>
<reference evidence="4" key="1">
    <citation type="submission" date="2023-01" db="EMBL/GenBank/DDBJ databases">
        <title>Human gut microbiome strain richness.</title>
        <authorList>
            <person name="Chen-Liaw A."/>
        </authorList>
    </citation>
    <scope>NUCLEOTIDE SEQUENCE</scope>
    <source>
        <strain evidence="4">BSD2780120875st1_E5_BSD2780120875b_170604</strain>
    </source>
</reference>
<dbReference type="Proteomes" id="UP001211105">
    <property type="component" value="Unassembled WGS sequence"/>
</dbReference>
<accession>A0AAW6A1R8</accession>
<comment type="subcellular location">
    <subcellularLocation>
        <location evidence="1">Cell envelope</location>
    </subcellularLocation>
</comment>
<dbReference type="Pfam" id="PF09479">
    <property type="entry name" value="Flg_new"/>
    <property type="match status" value="1"/>
</dbReference>
<evidence type="ECO:0000256" key="3">
    <source>
        <dbReference type="SAM" id="SignalP"/>
    </source>
</evidence>
<dbReference type="InterPro" id="IPR013378">
    <property type="entry name" value="InlB-like_B-rpt"/>
</dbReference>
<keyword evidence="2" id="KW-0812">Transmembrane</keyword>
<sequence>MRTLAVLAAGATLLGGASMASATEPREYDLSEVGTASLSSLTDANGKTKTYTTPDGTTVTGAGMVSGDGTLLFGLDVTINELGGVNPGDKIRVPFHTTDESYIPLTVAGVQSSGYLSVNGTRVFTVKPAGTVQQGNGSTVMDGLILTALNAVSRYSGKAAMDTTLTANVYPGRSTHFGRTSTALTVGDGTYTIPNAAQSQSRNISNASRIIGVAAQAGSETLQMSADSYGWQHAVLSGDQYADAVRKQFDTVRVALAKITPNGPDTEIQSITPIGGGFTPDDLAAGYDATTWSNTYIESKTLADTMKLATLTAADMQSADTVAAKLPEHQAAVVHDGRDWYVAVNFGKLSDDTKLPASQSGYGDKATQDLYDNVRAANLPYPSMTANFTVTFNDPAKQQTAKIARSHNTAWGQGLPAAVETKVYDQGWDLGTQPVSAEGSGSAAEAVTGTFDTNGGTAVDSQKIKVGDTLAEPYTQHDGWDFDGWYLDGVKYDFNTPVTKNITLKAAWRKAGATSTENYGLASKTITKTGDGLYTETLKAVVKAGMNRPSIHETLSADVKAPGLSDGKADGITVRVDGKAATGYKASYTARTRAVGVAFQTTPAEGSTVTVSYTLELSDEAKSAYTSRGDAAYDATGDKDTGTTSAGRKGFATGTGTLDWDEVDMTGGAPVTTPTATGLPKAVVQAAASLPVAATGLPGTGSSRTIAPILVAAGLALAAGSAIAIRRLRRGARA</sequence>